<organism evidence="10 11">
    <name type="scientific">Denticeps clupeoides</name>
    <name type="common">denticle herring</name>
    <dbReference type="NCBI Taxonomy" id="299321"/>
    <lineage>
        <taxon>Eukaryota</taxon>
        <taxon>Metazoa</taxon>
        <taxon>Chordata</taxon>
        <taxon>Craniata</taxon>
        <taxon>Vertebrata</taxon>
        <taxon>Euteleostomi</taxon>
        <taxon>Actinopterygii</taxon>
        <taxon>Neopterygii</taxon>
        <taxon>Teleostei</taxon>
        <taxon>Clupei</taxon>
        <taxon>Clupeiformes</taxon>
        <taxon>Denticipitoidei</taxon>
        <taxon>Denticipitidae</taxon>
        <taxon>Denticeps</taxon>
    </lineage>
</organism>
<evidence type="ECO:0000256" key="8">
    <source>
        <dbReference type="ARBA" id="ARBA00039689"/>
    </source>
</evidence>
<dbReference type="GO" id="GO:0016477">
    <property type="term" value="P:cell migration"/>
    <property type="evidence" value="ECO:0007669"/>
    <property type="project" value="TreeGrafter"/>
</dbReference>
<keyword evidence="2" id="KW-0812">Transmembrane</keyword>
<dbReference type="GeneTree" id="ENSGT00390000016619"/>
<dbReference type="PANTHER" id="PTHR12093:SF11">
    <property type="entry name" value="NCK-ASSOCIATED PROTEIN 1"/>
    <property type="match status" value="1"/>
</dbReference>
<gene>
    <name evidence="10" type="primary">NCKAP1</name>
</gene>
<reference evidence="10 11" key="1">
    <citation type="submission" date="2020-06" db="EMBL/GenBank/DDBJ databases">
        <authorList>
            <consortium name="Wellcome Sanger Institute Data Sharing"/>
        </authorList>
    </citation>
    <scope>NUCLEOTIDE SEQUENCE [LARGE SCALE GENOMIC DNA]</scope>
</reference>
<evidence type="ECO:0000256" key="9">
    <source>
        <dbReference type="SAM" id="MobiDB-lite"/>
    </source>
</evidence>
<dbReference type="Pfam" id="PF09735">
    <property type="entry name" value="Nckap1"/>
    <property type="match status" value="1"/>
</dbReference>
<dbReference type="AlphaFoldDB" id="A0AAY4EUC1"/>
<dbReference type="Proteomes" id="UP000694580">
    <property type="component" value="Chromosome 9"/>
</dbReference>
<protein>
    <recommendedName>
        <fullName evidence="8">Nck-associated protein 1</fullName>
    </recommendedName>
</protein>
<dbReference type="GO" id="GO:0030031">
    <property type="term" value="P:cell projection assembly"/>
    <property type="evidence" value="ECO:0007669"/>
    <property type="project" value="TreeGrafter"/>
</dbReference>
<comment type="similarity">
    <text evidence="7">Belongs to the HEM-1/HEM-2 family.</text>
</comment>
<dbReference type="Ensembl" id="ENSDCDT00010071598.1">
    <property type="protein sequence ID" value="ENSDCDP00010060846.1"/>
    <property type="gene ID" value="ENSDCDG00010033509.1"/>
</dbReference>
<dbReference type="GO" id="GO:0030866">
    <property type="term" value="P:cortical actin cytoskeleton organization"/>
    <property type="evidence" value="ECO:0007669"/>
    <property type="project" value="TreeGrafter"/>
</dbReference>
<evidence type="ECO:0000256" key="3">
    <source>
        <dbReference type="ARBA" id="ARBA00022989"/>
    </source>
</evidence>
<keyword evidence="5" id="KW-0966">Cell projection</keyword>
<reference evidence="10" key="2">
    <citation type="submission" date="2025-08" db="UniProtKB">
        <authorList>
            <consortium name="Ensembl"/>
        </authorList>
    </citation>
    <scope>IDENTIFICATION</scope>
</reference>
<dbReference type="GO" id="GO:0048812">
    <property type="term" value="P:neuron projection morphogenesis"/>
    <property type="evidence" value="ECO:0007669"/>
    <property type="project" value="TreeGrafter"/>
</dbReference>
<evidence type="ECO:0000256" key="4">
    <source>
        <dbReference type="ARBA" id="ARBA00023136"/>
    </source>
</evidence>
<dbReference type="GO" id="GO:0031209">
    <property type="term" value="C:SCAR complex"/>
    <property type="evidence" value="ECO:0007669"/>
    <property type="project" value="TreeGrafter"/>
</dbReference>
<keyword evidence="4" id="KW-0472">Membrane</keyword>
<feature type="compositionally biased region" description="Basic and acidic residues" evidence="9">
    <location>
        <begin position="620"/>
        <end position="634"/>
    </location>
</feature>
<dbReference type="GO" id="GO:0031258">
    <property type="term" value="C:lamellipodium membrane"/>
    <property type="evidence" value="ECO:0007669"/>
    <property type="project" value="UniProtKB-SubCell"/>
</dbReference>
<evidence type="ECO:0000313" key="10">
    <source>
        <dbReference type="Ensembl" id="ENSDCDP00010060846.1"/>
    </source>
</evidence>
<evidence type="ECO:0000256" key="1">
    <source>
        <dbReference type="ARBA" id="ARBA00022475"/>
    </source>
</evidence>
<proteinExistence type="inferred from homology"/>
<evidence type="ECO:0000313" key="11">
    <source>
        <dbReference type="Proteomes" id="UP000694580"/>
    </source>
</evidence>
<evidence type="ECO:0000256" key="2">
    <source>
        <dbReference type="ARBA" id="ARBA00022692"/>
    </source>
</evidence>
<comment type="subcellular location">
    <subcellularLocation>
        <location evidence="6">Cell projection</location>
        <location evidence="6">Lamellipodium membrane</location>
        <topology evidence="6">Single-pass membrane protein</topology>
        <orientation evidence="6">Cytoplasmic side</orientation>
    </subcellularLocation>
</comment>
<keyword evidence="1" id="KW-1003">Cell membrane</keyword>
<evidence type="ECO:0000256" key="6">
    <source>
        <dbReference type="ARBA" id="ARBA00037839"/>
    </source>
</evidence>
<sequence>SAYCLNSFKLAEKLTILNDRGVGMLTRIYNIKKACGDPKAKPSYLIDKNLESAVKFIVRKFPAVETRNNNQQLAALQKEKSEILKNLALYYFTFVDVMEFKVKFTVNFDLTKNYLDLVVTYTTLMMLLSRIEERKAIIGLYNYAHEMTHGSSDREYPRLGQMIVDYENPLKRMMEEFVPHGKSLSDALISLQMVYPRRNLSADQWRNAQLLSLISAPSTMLNPAQSDTVSSAHHLLIGFILCHGALNSDPAALSLWKLALQSSSCLCLFRDEVFHIHKAAEDLFVNLRGYNKRVNDIRECKESALGSMHRERRKFLRSALKELATVLADQPGLLGPKALFVFMALSFARDEIIWLLRHADNIQKKSTDDFIDKHIAELIFYMEELRAHVRKYGPVMQRYYVQYLSGFDAVVLNELVQNLSVCPEDESIIMSSFVNTMTSLSVKQEDGEVFDFRGMRLDWFRLQAYTSVSKASLGIADHRELGKMMNTIIFHTKMVDSLVEMLVETSDLSIFCFYSRAFEKMFQQCLELPSQSRYSISFPLLCTHFMSCTHELCPEERHHIGDRSLSLCNMFLDEMAKQARNLITDICTEQCTLSDQLLPKHCAKTISQAVNKKSKKQTGKKGEPEREKPGVESMRKNRLLVTNLDKLHTALSELCFSINYVPNMVVWEHTFTPREYLTSHLEIRFTKSIVGMTMYNQTTQEIAKPSELLTSVRAYMTVLQSVENYVQIDITRVFNNVLLQQTQHLDSHGEPTITSLYTNWYLETLLRQVSNGHIAYFPAMKAFVNLPTENELTFNAEEYSDISEMRSLSELLGPYGMKFLSESLMWHISSQVAELKKLVVENVEVLTQMRTSFDKPEQMVALFKKLTCGYVLKRMTIIGVILSFRSLAQEALRDVRLTFLSESVTFSPSQVAMNVYELSSAAGLPCEIDPALVVALSSQNPEEEYKIACLLMVFVAVSMPTLASNVMSQYSPAIEGHCNNIHCLAKAINQIAAALFTIHKGSIEDRLKEFLALASSSLLKIGQETDKTTTRNRESVYLLLDMIVQESPFLTMDLLESCFPYVLLRNAYHAVYKQSVSASA</sequence>
<name>A0AAY4EUC1_9TELE</name>
<accession>A0AAY4EUC1</accession>
<feature type="region of interest" description="Disordered" evidence="9">
    <location>
        <begin position="609"/>
        <end position="634"/>
    </location>
</feature>
<dbReference type="PANTHER" id="PTHR12093">
    <property type="entry name" value="NCK-ASSOCIATED PROTEIN 1"/>
    <property type="match status" value="1"/>
</dbReference>
<keyword evidence="11" id="KW-1185">Reference proteome</keyword>
<reference evidence="10" key="3">
    <citation type="submission" date="2025-09" db="UniProtKB">
        <authorList>
            <consortium name="Ensembl"/>
        </authorList>
    </citation>
    <scope>IDENTIFICATION</scope>
</reference>
<dbReference type="InterPro" id="IPR019137">
    <property type="entry name" value="Nck-associated_protein-1"/>
</dbReference>
<evidence type="ECO:0000256" key="5">
    <source>
        <dbReference type="ARBA" id="ARBA00023273"/>
    </source>
</evidence>
<evidence type="ECO:0000256" key="7">
    <source>
        <dbReference type="ARBA" id="ARBA00037947"/>
    </source>
</evidence>
<keyword evidence="3" id="KW-1133">Transmembrane helix</keyword>